<dbReference type="InterPro" id="IPR007278">
    <property type="entry name" value="DUF397"/>
</dbReference>
<sequence>MVWRKSSFSGGGSASGGDCVEVAIPQSGRLHIRDSKNPAAALRVTSEFLSWVKRPT</sequence>
<name>A0ABV9SFY2_9PSEU</name>
<evidence type="ECO:0000313" key="3">
    <source>
        <dbReference type="Proteomes" id="UP001595859"/>
    </source>
</evidence>
<proteinExistence type="predicted"/>
<protein>
    <submittedName>
        <fullName evidence="2">DUF397 domain-containing protein</fullName>
    </submittedName>
</protein>
<accession>A0ABV9SFY2</accession>
<organism evidence="2 3">
    <name type="scientific">Actinophytocola glycyrrhizae</name>
    <dbReference type="NCBI Taxonomy" id="2044873"/>
    <lineage>
        <taxon>Bacteria</taxon>
        <taxon>Bacillati</taxon>
        <taxon>Actinomycetota</taxon>
        <taxon>Actinomycetes</taxon>
        <taxon>Pseudonocardiales</taxon>
        <taxon>Pseudonocardiaceae</taxon>
    </lineage>
</organism>
<reference evidence="3" key="1">
    <citation type="journal article" date="2019" name="Int. J. Syst. Evol. Microbiol.">
        <title>The Global Catalogue of Microorganisms (GCM) 10K type strain sequencing project: providing services to taxonomists for standard genome sequencing and annotation.</title>
        <authorList>
            <consortium name="The Broad Institute Genomics Platform"/>
            <consortium name="The Broad Institute Genome Sequencing Center for Infectious Disease"/>
            <person name="Wu L."/>
            <person name="Ma J."/>
        </authorList>
    </citation>
    <scope>NUCLEOTIDE SEQUENCE [LARGE SCALE GENOMIC DNA]</scope>
    <source>
        <strain evidence="3">ZS-22-S1</strain>
    </source>
</reference>
<evidence type="ECO:0000259" key="1">
    <source>
        <dbReference type="Pfam" id="PF04149"/>
    </source>
</evidence>
<dbReference type="Pfam" id="PF04149">
    <property type="entry name" value="DUF397"/>
    <property type="match status" value="1"/>
</dbReference>
<gene>
    <name evidence="2" type="ORF">ACFPCV_35515</name>
</gene>
<comment type="caution">
    <text evidence="2">The sequence shown here is derived from an EMBL/GenBank/DDBJ whole genome shotgun (WGS) entry which is preliminary data.</text>
</comment>
<dbReference type="Proteomes" id="UP001595859">
    <property type="component" value="Unassembled WGS sequence"/>
</dbReference>
<evidence type="ECO:0000313" key="2">
    <source>
        <dbReference type="EMBL" id="MFC4858834.1"/>
    </source>
</evidence>
<dbReference type="RefSeq" id="WP_378061523.1">
    <property type="nucleotide sequence ID" value="NZ_JBHSIS010000024.1"/>
</dbReference>
<dbReference type="EMBL" id="JBHSIS010000024">
    <property type="protein sequence ID" value="MFC4858834.1"/>
    <property type="molecule type" value="Genomic_DNA"/>
</dbReference>
<feature type="domain" description="DUF397" evidence="1">
    <location>
        <begin position="2"/>
        <end position="46"/>
    </location>
</feature>
<keyword evidence="3" id="KW-1185">Reference proteome</keyword>